<dbReference type="PANTHER" id="PTHR33121:SF79">
    <property type="entry name" value="CYCLIC DI-GMP PHOSPHODIESTERASE PDED-RELATED"/>
    <property type="match status" value="1"/>
</dbReference>
<dbReference type="InterPro" id="IPR050706">
    <property type="entry name" value="Cyclic-di-GMP_PDE-like"/>
</dbReference>
<dbReference type="Gene3D" id="3.20.20.450">
    <property type="entry name" value="EAL domain"/>
    <property type="match status" value="1"/>
</dbReference>
<dbReference type="Pfam" id="PF00672">
    <property type="entry name" value="HAMP"/>
    <property type="match status" value="1"/>
</dbReference>
<dbReference type="InterPro" id="IPR043128">
    <property type="entry name" value="Rev_trsase/Diguanyl_cyclase"/>
</dbReference>
<dbReference type="EMBL" id="CP001674">
    <property type="protein sequence ID" value="ACT50260.1"/>
    <property type="molecule type" value="Genomic_DNA"/>
</dbReference>
<keyword evidence="6" id="KW-1185">Reference proteome</keyword>
<evidence type="ECO:0000256" key="2">
    <source>
        <dbReference type="SAM" id="Phobius"/>
    </source>
</evidence>
<dbReference type="HOGENOM" id="CLU_000445_109_2_4"/>
<dbReference type="Pfam" id="PF00990">
    <property type="entry name" value="GGDEF"/>
    <property type="match status" value="1"/>
</dbReference>
<organism evidence="5 6">
    <name type="scientific">Methylovorus glucosotrophus (strain SIP3-4)</name>
    <dbReference type="NCBI Taxonomy" id="582744"/>
    <lineage>
        <taxon>Bacteria</taxon>
        <taxon>Pseudomonadati</taxon>
        <taxon>Pseudomonadota</taxon>
        <taxon>Betaproteobacteria</taxon>
        <taxon>Nitrosomonadales</taxon>
        <taxon>Methylophilaceae</taxon>
        <taxon>Methylovorus</taxon>
    </lineage>
</organism>
<evidence type="ECO:0000313" key="6">
    <source>
        <dbReference type="Proteomes" id="UP000002743"/>
    </source>
</evidence>
<dbReference type="InterPro" id="IPR003660">
    <property type="entry name" value="HAMP_dom"/>
</dbReference>
<dbReference type="InterPro" id="IPR042461">
    <property type="entry name" value="LapD_MoxY_peri_C"/>
</dbReference>
<feature type="domain" description="HAMP" evidence="4">
    <location>
        <begin position="171"/>
        <end position="222"/>
    </location>
</feature>
<dbReference type="STRING" id="582744.Msip34_1013"/>
<dbReference type="AlphaFoldDB" id="C6XCI5"/>
<dbReference type="Pfam" id="PF16448">
    <property type="entry name" value="LapD_MoxY_N"/>
    <property type="match status" value="1"/>
</dbReference>
<dbReference type="CDD" id="cd01948">
    <property type="entry name" value="EAL"/>
    <property type="match status" value="1"/>
</dbReference>
<dbReference type="KEGG" id="mei:Msip34_1013"/>
<dbReference type="Proteomes" id="UP000002743">
    <property type="component" value="Chromosome"/>
</dbReference>
<dbReference type="SUPFAM" id="SSF141868">
    <property type="entry name" value="EAL domain-like"/>
    <property type="match status" value="1"/>
</dbReference>
<feature type="transmembrane region" description="Helical" evidence="2">
    <location>
        <begin position="151"/>
        <end position="170"/>
    </location>
</feature>
<dbReference type="SMART" id="SM00267">
    <property type="entry name" value="GGDEF"/>
    <property type="match status" value="1"/>
</dbReference>
<evidence type="ECO:0000256" key="1">
    <source>
        <dbReference type="SAM" id="Coils"/>
    </source>
</evidence>
<dbReference type="SUPFAM" id="SSF55073">
    <property type="entry name" value="Nucleotide cyclase"/>
    <property type="match status" value="1"/>
</dbReference>
<keyword evidence="2" id="KW-0812">Transmembrane</keyword>
<dbReference type="eggNOG" id="COG2199">
    <property type="taxonomic scope" value="Bacteria"/>
</dbReference>
<dbReference type="InterPro" id="IPR032244">
    <property type="entry name" value="LapD_MoxY_N"/>
</dbReference>
<dbReference type="Pfam" id="PF00563">
    <property type="entry name" value="EAL"/>
    <property type="match status" value="1"/>
</dbReference>
<reference evidence="5 6" key="2">
    <citation type="journal article" date="2011" name="J. Bacteriol.">
        <title>Genomes of three methylotrophs from a single niche uncover genetic and metabolic divergence of Methylophilaceae.</title>
        <authorList>
            <person name="Lapidus A."/>
            <person name="Clum A."/>
            <person name="Labutti K."/>
            <person name="Kaluzhnaya M.G."/>
            <person name="Lim S."/>
            <person name="Beck D.A."/>
            <person name="Glavina Del Rio T."/>
            <person name="Nolan M."/>
            <person name="Mavromatis K."/>
            <person name="Huntemann M."/>
            <person name="Lucas S."/>
            <person name="Lidstrom M.E."/>
            <person name="Ivanova N."/>
            <person name="Chistoserdova L."/>
        </authorList>
    </citation>
    <scope>NUCLEOTIDE SEQUENCE [LARGE SCALE GENOMIC DNA]</scope>
    <source>
        <strain evidence="5 6">SIP3-4</strain>
    </source>
</reference>
<dbReference type="PROSITE" id="PS50883">
    <property type="entry name" value="EAL"/>
    <property type="match status" value="1"/>
</dbReference>
<dbReference type="Gene3D" id="1.10.287.130">
    <property type="match status" value="1"/>
</dbReference>
<dbReference type="PROSITE" id="PS51257">
    <property type="entry name" value="PROKAR_LIPOPROTEIN"/>
    <property type="match status" value="1"/>
</dbReference>
<keyword evidence="2" id="KW-1133">Transmembrane helix</keyword>
<name>C6XCI5_METGS</name>
<protein>
    <submittedName>
        <fullName evidence="5">Diguanylate cyclase/phosphodiesterase with extracellular sensor</fullName>
    </submittedName>
</protein>
<dbReference type="eggNOG" id="COG2200">
    <property type="taxonomic scope" value="Bacteria"/>
</dbReference>
<dbReference type="GO" id="GO:0071111">
    <property type="term" value="F:cyclic-guanylate-specific phosphodiesterase activity"/>
    <property type="evidence" value="ECO:0007669"/>
    <property type="project" value="InterPro"/>
</dbReference>
<dbReference type="Gene3D" id="6.20.270.20">
    <property type="entry name" value="LapD/MoxY periplasmic domain"/>
    <property type="match status" value="1"/>
</dbReference>
<dbReference type="GO" id="GO:0016020">
    <property type="term" value="C:membrane"/>
    <property type="evidence" value="ECO:0007669"/>
    <property type="project" value="InterPro"/>
</dbReference>
<dbReference type="InterPro" id="IPR035919">
    <property type="entry name" value="EAL_sf"/>
</dbReference>
<evidence type="ECO:0000259" key="4">
    <source>
        <dbReference type="PROSITE" id="PS50885"/>
    </source>
</evidence>
<keyword evidence="1" id="KW-0175">Coiled coil</keyword>
<dbReference type="OrthoDB" id="5894408at2"/>
<sequence length="644" mass="71217" precursor="true">MSLIKQLWIAISLLMLLVFAACVIASIESSKHTLEQQLQMKNIDNATSLALSLSQIDKEDPVNVALLLSAQFDNGHYQRIRLVDPEGKLISEHYNADIQPHTPSWFNRAFSIEVHPGVAQVQNGWSQYGTLSLESDATFAYQALWNGAKKMLLWSVAIALLAGVLGSWLLRIITRPLSEMANMAEAIGDQRFITMTEPRVTEFKSLAQAMNRLSNRIRKMLNEQSQLLEQLRFEANYEPISGLMNRKYFTSRVSAYLDNEDNFEEGVLVVSHIAELAEINAKYGGTGTDQILKRIGHALTELCKPENGLFAGRLSGADFAVFSSSPDNRELLCQQVKDTIISAAAIADSFPDFSPRTIASHIGRSDQLDSLKDLLAVIRQRNDLTQLQLEIDDQAQQSSSPLNTTRTESEWRARLDNAIMSKRLRLASFPVISPTNTLIHNEGPMRLQLEPNGPWLPAAEFIGWAIKLDLITEMDDLLVQIAIEDLKNGKPAIGLNISSRAVSNPTYLEHLHALLQANPEVADRLWLEVPEDGVFRHMEAFRNFCLTLKPLGCHIGVEHVGAQVARLGELHDLGLSYIKIDASVIRHIDSNTGNQAFLKGLCLIVHSLGMMAIAEGVQTNEEIAALPALGIDGMTGPAIQAPAV</sequence>
<accession>C6XCI5</accession>
<keyword evidence="2" id="KW-0472">Membrane</keyword>
<feature type="coiled-coil region" evidence="1">
    <location>
        <begin position="203"/>
        <end position="230"/>
    </location>
</feature>
<evidence type="ECO:0000313" key="5">
    <source>
        <dbReference type="EMBL" id="ACT50260.1"/>
    </source>
</evidence>
<feature type="transmembrane region" description="Helical" evidence="2">
    <location>
        <begin position="6"/>
        <end position="27"/>
    </location>
</feature>
<dbReference type="InterPro" id="IPR029787">
    <property type="entry name" value="Nucleotide_cyclase"/>
</dbReference>
<reference evidence="6" key="1">
    <citation type="submission" date="2009-07" db="EMBL/GenBank/DDBJ databases">
        <title>Complete sequence of chromosome of Methylovorus sp. SIP3-4.</title>
        <authorList>
            <person name="Lucas S."/>
            <person name="Copeland A."/>
            <person name="Lapidus A."/>
            <person name="Glavina del Rio T."/>
            <person name="Tice H."/>
            <person name="Bruce D."/>
            <person name="Goodwin L."/>
            <person name="Pitluck S."/>
            <person name="Clum A."/>
            <person name="Larimer F."/>
            <person name="Land M."/>
            <person name="Hauser L."/>
            <person name="Kyrpides N."/>
            <person name="Mikhailova N."/>
            <person name="Kayluzhnaya M."/>
            <person name="Chistoserdova L."/>
        </authorList>
    </citation>
    <scope>NUCLEOTIDE SEQUENCE [LARGE SCALE GENOMIC DNA]</scope>
    <source>
        <strain evidence="6">SIP3-4</strain>
    </source>
</reference>
<proteinExistence type="predicted"/>
<dbReference type="RefSeq" id="WP_015829782.1">
    <property type="nucleotide sequence ID" value="NC_012969.1"/>
</dbReference>
<gene>
    <name evidence="5" type="ordered locus">Msip34_1013</name>
</gene>
<evidence type="ECO:0000259" key="3">
    <source>
        <dbReference type="PROSITE" id="PS50883"/>
    </source>
</evidence>
<feature type="domain" description="EAL" evidence="3">
    <location>
        <begin position="408"/>
        <end position="644"/>
    </location>
</feature>
<dbReference type="Gene3D" id="3.30.110.200">
    <property type="match status" value="1"/>
</dbReference>
<dbReference type="InterPro" id="IPR000160">
    <property type="entry name" value="GGDEF_dom"/>
</dbReference>
<dbReference type="PANTHER" id="PTHR33121">
    <property type="entry name" value="CYCLIC DI-GMP PHOSPHODIESTERASE PDEF"/>
    <property type="match status" value="1"/>
</dbReference>
<dbReference type="SMART" id="SM00052">
    <property type="entry name" value="EAL"/>
    <property type="match status" value="1"/>
</dbReference>
<dbReference type="GO" id="GO:0007165">
    <property type="term" value="P:signal transduction"/>
    <property type="evidence" value="ECO:0007669"/>
    <property type="project" value="InterPro"/>
</dbReference>
<dbReference type="Gene3D" id="3.30.70.270">
    <property type="match status" value="1"/>
</dbReference>
<dbReference type="InterPro" id="IPR001633">
    <property type="entry name" value="EAL_dom"/>
</dbReference>
<dbReference type="PROSITE" id="PS50885">
    <property type="entry name" value="HAMP"/>
    <property type="match status" value="1"/>
</dbReference>